<proteinExistence type="predicted"/>
<feature type="compositionally biased region" description="Polar residues" evidence="1">
    <location>
        <begin position="128"/>
        <end position="143"/>
    </location>
</feature>
<dbReference type="EMBL" id="JBBPBM010000069">
    <property type="protein sequence ID" value="KAK8513380.1"/>
    <property type="molecule type" value="Genomic_DNA"/>
</dbReference>
<reference evidence="2 3" key="1">
    <citation type="journal article" date="2024" name="G3 (Bethesda)">
        <title>Genome assembly of Hibiscus sabdariffa L. provides insights into metabolisms of medicinal natural products.</title>
        <authorList>
            <person name="Kim T."/>
        </authorList>
    </citation>
    <scope>NUCLEOTIDE SEQUENCE [LARGE SCALE GENOMIC DNA]</scope>
    <source>
        <strain evidence="2">TK-2024</strain>
        <tissue evidence="2">Old leaves</tissue>
    </source>
</reference>
<keyword evidence="3" id="KW-1185">Reference proteome</keyword>
<dbReference type="Proteomes" id="UP001472677">
    <property type="component" value="Unassembled WGS sequence"/>
</dbReference>
<protein>
    <submittedName>
        <fullName evidence="2">Uncharacterized protein</fullName>
    </submittedName>
</protein>
<evidence type="ECO:0000313" key="3">
    <source>
        <dbReference type="Proteomes" id="UP001472677"/>
    </source>
</evidence>
<accession>A0ABR2C218</accession>
<name>A0ABR2C218_9ROSI</name>
<evidence type="ECO:0000256" key="1">
    <source>
        <dbReference type="SAM" id="MobiDB-lite"/>
    </source>
</evidence>
<evidence type="ECO:0000313" key="2">
    <source>
        <dbReference type="EMBL" id="KAK8513380.1"/>
    </source>
</evidence>
<gene>
    <name evidence="2" type="ORF">V6N12_052572</name>
</gene>
<feature type="region of interest" description="Disordered" evidence="1">
    <location>
        <begin position="117"/>
        <end position="143"/>
    </location>
</feature>
<sequence>MIKLARNLHCSLMHLHFRGAMSGSENQMTISHWRVSRNQQDDCYKGNVAVAGAGCKLFGFHLLTTHKILDLLRGVVERMEGLVSDPDKGWRVLYTDSENDVMVAMCIKKLVKPWKPPATKTGHRLHRSPQNSQSTKTQPYPLL</sequence>
<comment type="caution">
    <text evidence="2">The sequence shown here is derived from an EMBL/GenBank/DDBJ whole genome shotgun (WGS) entry which is preliminary data.</text>
</comment>
<organism evidence="2 3">
    <name type="scientific">Hibiscus sabdariffa</name>
    <name type="common">roselle</name>
    <dbReference type="NCBI Taxonomy" id="183260"/>
    <lineage>
        <taxon>Eukaryota</taxon>
        <taxon>Viridiplantae</taxon>
        <taxon>Streptophyta</taxon>
        <taxon>Embryophyta</taxon>
        <taxon>Tracheophyta</taxon>
        <taxon>Spermatophyta</taxon>
        <taxon>Magnoliopsida</taxon>
        <taxon>eudicotyledons</taxon>
        <taxon>Gunneridae</taxon>
        <taxon>Pentapetalae</taxon>
        <taxon>rosids</taxon>
        <taxon>malvids</taxon>
        <taxon>Malvales</taxon>
        <taxon>Malvaceae</taxon>
        <taxon>Malvoideae</taxon>
        <taxon>Hibiscus</taxon>
    </lineage>
</organism>